<keyword evidence="2" id="KW-1185">Reference proteome</keyword>
<protein>
    <submittedName>
        <fullName evidence="1">Uncharacterized protein</fullName>
    </submittedName>
</protein>
<gene>
    <name evidence="1" type="ORF">B0I36DRAFT_166249</name>
</gene>
<dbReference type="Proteomes" id="UP000756346">
    <property type="component" value="Unassembled WGS sequence"/>
</dbReference>
<evidence type="ECO:0000313" key="1">
    <source>
        <dbReference type="EMBL" id="KAH7025144.1"/>
    </source>
</evidence>
<name>A0A9P8XZ12_9PEZI</name>
<dbReference type="AlphaFoldDB" id="A0A9P8XZ12"/>
<organism evidence="1 2">
    <name type="scientific">Microdochium trichocladiopsis</name>
    <dbReference type="NCBI Taxonomy" id="1682393"/>
    <lineage>
        <taxon>Eukaryota</taxon>
        <taxon>Fungi</taxon>
        <taxon>Dikarya</taxon>
        <taxon>Ascomycota</taxon>
        <taxon>Pezizomycotina</taxon>
        <taxon>Sordariomycetes</taxon>
        <taxon>Xylariomycetidae</taxon>
        <taxon>Xylariales</taxon>
        <taxon>Microdochiaceae</taxon>
        <taxon>Microdochium</taxon>
    </lineage>
</organism>
<dbReference type="GeneID" id="70178278"/>
<proteinExistence type="predicted"/>
<dbReference type="RefSeq" id="XP_046008692.1">
    <property type="nucleotide sequence ID" value="XM_046148732.1"/>
</dbReference>
<dbReference type="EMBL" id="JAGTJQ010000009">
    <property type="protein sequence ID" value="KAH7025144.1"/>
    <property type="molecule type" value="Genomic_DNA"/>
</dbReference>
<sequence length="202" mass="23280">MPVHGNPISQRFRTHFTGFDTSSCPTLRAVSAAREHAKAKNRAKTQRKLKECAKTQRKLKEHCAKMAALRLTARKDVLGVIINLLTGYIHAMRDADRSPSPLIELAAGATKPSLEPLAHRVGAIVDDCDPMPWKRLLQQFDNHRRMWEERRDCKWLKNLASERWTHRLQEEEIITFHKAMEHFDFEDLLRTALCELAKAYGT</sequence>
<reference evidence="1" key="1">
    <citation type="journal article" date="2021" name="Nat. Commun.">
        <title>Genetic determinants of endophytism in the Arabidopsis root mycobiome.</title>
        <authorList>
            <person name="Mesny F."/>
            <person name="Miyauchi S."/>
            <person name="Thiergart T."/>
            <person name="Pickel B."/>
            <person name="Atanasova L."/>
            <person name="Karlsson M."/>
            <person name="Huettel B."/>
            <person name="Barry K.W."/>
            <person name="Haridas S."/>
            <person name="Chen C."/>
            <person name="Bauer D."/>
            <person name="Andreopoulos W."/>
            <person name="Pangilinan J."/>
            <person name="LaButti K."/>
            <person name="Riley R."/>
            <person name="Lipzen A."/>
            <person name="Clum A."/>
            <person name="Drula E."/>
            <person name="Henrissat B."/>
            <person name="Kohler A."/>
            <person name="Grigoriev I.V."/>
            <person name="Martin F.M."/>
            <person name="Hacquard S."/>
        </authorList>
    </citation>
    <scope>NUCLEOTIDE SEQUENCE</scope>
    <source>
        <strain evidence="1">MPI-CAGE-CH-0230</strain>
    </source>
</reference>
<accession>A0A9P8XZ12</accession>
<comment type="caution">
    <text evidence="1">The sequence shown here is derived from an EMBL/GenBank/DDBJ whole genome shotgun (WGS) entry which is preliminary data.</text>
</comment>
<evidence type="ECO:0000313" key="2">
    <source>
        <dbReference type="Proteomes" id="UP000756346"/>
    </source>
</evidence>